<dbReference type="InterPro" id="IPR002925">
    <property type="entry name" value="Dienelactn_hydro"/>
</dbReference>
<dbReference type="AlphaFoldDB" id="A0A6N2MD05"/>
<evidence type="ECO:0000259" key="1">
    <source>
        <dbReference type="Pfam" id="PF01738"/>
    </source>
</evidence>
<dbReference type="EMBL" id="CAADRP010001630">
    <property type="protein sequence ID" value="VFU45809.1"/>
    <property type="molecule type" value="Genomic_DNA"/>
</dbReference>
<name>A0A6N2MD05_SALVM</name>
<feature type="domain" description="Dienelactone hydrolase" evidence="1">
    <location>
        <begin position="29"/>
        <end position="117"/>
    </location>
</feature>
<dbReference type="Pfam" id="PF01738">
    <property type="entry name" value="DLH"/>
    <property type="match status" value="1"/>
</dbReference>
<dbReference type="Gene3D" id="3.40.50.1820">
    <property type="entry name" value="alpha/beta hydrolase"/>
    <property type="match status" value="1"/>
</dbReference>
<evidence type="ECO:0000313" key="2">
    <source>
        <dbReference type="EMBL" id="VFU45809.1"/>
    </source>
</evidence>
<dbReference type="SUPFAM" id="SSF53474">
    <property type="entry name" value="alpha/beta-Hydrolases"/>
    <property type="match status" value="1"/>
</dbReference>
<proteinExistence type="predicted"/>
<organism evidence="2">
    <name type="scientific">Salix viminalis</name>
    <name type="common">Common osier</name>
    <name type="synonym">Basket willow</name>
    <dbReference type="NCBI Taxonomy" id="40686"/>
    <lineage>
        <taxon>Eukaryota</taxon>
        <taxon>Viridiplantae</taxon>
        <taxon>Streptophyta</taxon>
        <taxon>Embryophyta</taxon>
        <taxon>Tracheophyta</taxon>
        <taxon>Spermatophyta</taxon>
        <taxon>Magnoliopsida</taxon>
        <taxon>eudicotyledons</taxon>
        <taxon>Gunneridae</taxon>
        <taxon>Pentapetalae</taxon>
        <taxon>rosids</taxon>
        <taxon>fabids</taxon>
        <taxon>Malpighiales</taxon>
        <taxon>Salicaceae</taxon>
        <taxon>Saliceae</taxon>
        <taxon>Salix</taxon>
    </lineage>
</organism>
<dbReference type="InterPro" id="IPR029058">
    <property type="entry name" value="AB_hydrolase_fold"/>
</dbReference>
<dbReference type="GO" id="GO:0016787">
    <property type="term" value="F:hydrolase activity"/>
    <property type="evidence" value="ECO:0007669"/>
    <property type="project" value="InterPro"/>
</dbReference>
<dbReference type="PANTHER" id="PTHR17630">
    <property type="entry name" value="DIENELACTONE HYDROLASE"/>
    <property type="match status" value="1"/>
</dbReference>
<accession>A0A6N2MD05</accession>
<reference evidence="2" key="1">
    <citation type="submission" date="2019-03" db="EMBL/GenBank/DDBJ databases">
        <authorList>
            <person name="Mank J."/>
            <person name="Almeida P."/>
        </authorList>
    </citation>
    <scope>NUCLEOTIDE SEQUENCE</scope>
    <source>
        <strain evidence="2">78183</strain>
    </source>
</reference>
<protein>
    <recommendedName>
        <fullName evidence="1">Dienelactone hydrolase domain-containing protein</fullName>
    </recommendedName>
</protein>
<sequence length="119" mass="13754">MVSSWRSLCYIDSLLWFVEHQISWAFCKFHTSSSKLWKLAELKVPISILGAEIDHLSPPALLKQFEEVLAKSEVDSFVKVFPKVDHGWTVRYNVEDEAAVKSAEEAHVNLLEWFAKYVK</sequence>
<gene>
    <name evidence="2" type="ORF">SVIM_LOCUS288629</name>
</gene>
<dbReference type="PANTHER" id="PTHR17630:SF97">
    <property type="entry name" value="ENDO-1,31,4-BETA-D-GLUCANASE-LIKE"/>
    <property type="match status" value="1"/>
</dbReference>